<dbReference type="InterPro" id="IPR011006">
    <property type="entry name" value="CheY-like_superfamily"/>
</dbReference>
<evidence type="ECO:0000259" key="9">
    <source>
        <dbReference type="PROSITE" id="PS51755"/>
    </source>
</evidence>
<accession>K9YWI7</accession>
<evidence type="ECO:0000313" key="10">
    <source>
        <dbReference type="EMBL" id="AFZ51269.1"/>
    </source>
</evidence>
<dbReference type="InterPro" id="IPR036388">
    <property type="entry name" value="WH-like_DNA-bd_sf"/>
</dbReference>
<dbReference type="AlphaFoldDB" id="K9YWI7"/>
<reference evidence="10" key="1">
    <citation type="submission" date="2012-04" db="EMBL/GenBank/DDBJ databases">
        <title>Finished genome of Dactylococcopsis salina PCC 8305.</title>
        <authorList>
            <consortium name="US DOE Joint Genome Institute"/>
            <person name="Gugger M."/>
            <person name="Coursin T."/>
            <person name="Rippka R."/>
            <person name="Tandeau De Marsac N."/>
            <person name="Huntemann M."/>
            <person name="Wei C.-L."/>
            <person name="Han J."/>
            <person name="Detter J.C."/>
            <person name="Han C."/>
            <person name="Tapia R."/>
            <person name="Daligault H."/>
            <person name="Chen A."/>
            <person name="Krypides N."/>
            <person name="Mavromatis K."/>
            <person name="Markowitz V."/>
            <person name="Szeto E."/>
            <person name="Ivanova N."/>
            <person name="Ovchinnikova G."/>
            <person name="Pagani I."/>
            <person name="Pati A."/>
            <person name="Goodwin L."/>
            <person name="Peters L."/>
            <person name="Pitluck S."/>
            <person name="Woyke T."/>
            <person name="Kerfeld C."/>
        </authorList>
    </citation>
    <scope>NUCLEOTIDE SEQUENCE [LARGE SCALE GENOMIC DNA]</scope>
    <source>
        <strain evidence="10">PCC 8305</strain>
    </source>
</reference>
<dbReference type="SUPFAM" id="SSF46894">
    <property type="entry name" value="C-terminal effector domain of the bipartite response regulators"/>
    <property type="match status" value="1"/>
</dbReference>
<evidence type="ECO:0000256" key="3">
    <source>
        <dbReference type="ARBA" id="ARBA00023015"/>
    </source>
</evidence>
<dbReference type="KEGG" id="dsl:Dacsa_2692"/>
<dbReference type="HOGENOM" id="CLU_000445_30_1_3"/>
<dbReference type="InterPro" id="IPR001789">
    <property type="entry name" value="Sig_transdc_resp-reg_receiver"/>
</dbReference>
<dbReference type="GO" id="GO:0000156">
    <property type="term" value="F:phosphorelay response regulator activity"/>
    <property type="evidence" value="ECO:0007669"/>
    <property type="project" value="TreeGrafter"/>
</dbReference>
<dbReference type="Gene3D" id="1.10.10.10">
    <property type="entry name" value="Winged helix-like DNA-binding domain superfamily/Winged helix DNA-binding domain"/>
    <property type="match status" value="1"/>
</dbReference>
<dbReference type="STRING" id="13035.Dacsa_2692"/>
<evidence type="ECO:0000256" key="4">
    <source>
        <dbReference type="ARBA" id="ARBA00023125"/>
    </source>
</evidence>
<dbReference type="GO" id="GO:0006355">
    <property type="term" value="P:regulation of DNA-templated transcription"/>
    <property type="evidence" value="ECO:0007669"/>
    <property type="project" value="InterPro"/>
</dbReference>
<dbReference type="PANTHER" id="PTHR48111">
    <property type="entry name" value="REGULATOR OF RPOS"/>
    <property type="match status" value="1"/>
</dbReference>
<organism evidence="10 11">
    <name type="scientific">Dactylococcopsis salina (strain PCC 8305)</name>
    <name type="common">Myxobactron salinum</name>
    <dbReference type="NCBI Taxonomy" id="13035"/>
    <lineage>
        <taxon>Bacteria</taxon>
        <taxon>Bacillati</taxon>
        <taxon>Cyanobacteriota</taxon>
        <taxon>Cyanophyceae</taxon>
        <taxon>Nodosilineales</taxon>
        <taxon>Cymatolegaceae</taxon>
        <taxon>Dactylococcopsis</taxon>
    </lineage>
</organism>
<evidence type="ECO:0000256" key="1">
    <source>
        <dbReference type="ARBA" id="ARBA00022553"/>
    </source>
</evidence>
<dbReference type="GO" id="GO:0005829">
    <property type="term" value="C:cytosol"/>
    <property type="evidence" value="ECO:0007669"/>
    <property type="project" value="TreeGrafter"/>
</dbReference>
<feature type="domain" description="Response regulatory" evidence="8">
    <location>
        <begin position="2"/>
        <end position="116"/>
    </location>
</feature>
<dbReference type="CDD" id="cd00383">
    <property type="entry name" value="trans_reg_C"/>
    <property type="match status" value="1"/>
</dbReference>
<dbReference type="FunFam" id="3.40.50.2300:FF:000001">
    <property type="entry name" value="DNA-binding response regulator PhoB"/>
    <property type="match status" value="1"/>
</dbReference>
<dbReference type="PANTHER" id="PTHR48111:SF15">
    <property type="entry name" value="OMPR SUBFAMILY"/>
    <property type="match status" value="1"/>
</dbReference>
<evidence type="ECO:0000256" key="2">
    <source>
        <dbReference type="ARBA" id="ARBA00023012"/>
    </source>
</evidence>
<dbReference type="PATRIC" id="fig|13035.3.peg.3071"/>
<keyword evidence="2" id="KW-0902">Two-component regulatory system</keyword>
<keyword evidence="3" id="KW-0805">Transcription regulation</keyword>
<dbReference type="OrthoDB" id="516439at2"/>
<dbReference type="SUPFAM" id="SSF52172">
    <property type="entry name" value="CheY-like"/>
    <property type="match status" value="1"/>
</dbReference>
<dbReference type="InterPro" id="IPR016032">
    <property type="entry name" value="Sig_transdc_resp-reg_C-effctor"/>
</dbReference>
<dbReference type="SMART" id="SM00862">
    <property type="entry name" value="Trans_reg_C"/>
    <property type="match status" value="1"/>
</dbReference>
<sequence length="225" mass="25666">MKILIVEDDRAISEVLRKLFEQQNFIVEIAYDGNSGFAFATATDYKLILLDLMLPQIDGITLCRNLRNQGITIPILMLTAKDTSLDKVKGLDVGADDYVVKPFDPSELLARSRALLRRGQVLKSSILTWENLKLDLDRCDASYQQNPLKLTPKEYQILALFLQNCDRVLTTDQILDQVWTYDDIPGREVVKTHLRSLRKKLKALGAPHNLIENIYGVGYRLNPNY</sequence>
<dbReference type="GO" id="GO:0000976">
    <property type="term" value="F:transcription cis-regulatory region binding"/>
    <property type="evidence" value="ECO:0007669"/>
    <property type="project" value="TreeGrafter"/>
</dbReference>
<dbReference type="Pfam" id="PF00486">
    <property type="entry name" value="Trans_reg_C"/>
    <property type="match status" value="1"/>
</dbReference>
<evidence type="ECO:0000313" key="11">
    <source>
        <dbReference type="Proteomes" id="UP000010482"/>
    </source>
</evidence>
<dbReference type="PROSITE" id="PS50110">
    <property type="entry name" value="RESPONSE_REGULATORY"/>
    <property type="match status" value="1"/>
</dbReference>
<name>K9YWI7_DACS8</name>
<keyword evidence="4 7" id="KW-0238">DNA-binding</keyword>
<dbReference type="PROSITE" id="PS51755">
    <property type="entry name" value="OMPR_PHOB"/>
    <property type="match status" value="1"/>
</dbReference>
<evidence type="ECO:0000256" key="7">
    <source>
        <dbReference type="PROSITE-ProRule" id="PRU01091"/>
    </source>
</evidence>
<dbReference type="InterPro" id="IPR039420">
    <property type="entry name" value="WalR-like"/>
</dbReference>
<dbReference type="Pfam" id="PF00072">
    <property type="entry name" value="Response_reg"/>
    <property type="match status" value="1"/>
</dbReference>
<gene>
    <name evidence="10" type="ORF">Dacsa_2692</name>
</gene>
<dbReference type="eggNOG" id="COG0745">
    <property type="taxonomic scope" value="Bacteria"/>
</dbReference>
<evidence type="ECO:0000256" key="6">
    <source>
        <dbReference type="PROSITE-ProRule" id="PRU00169"/>
    </source>
</evidence>
<proteinExistence type="predicted"/>
<keyword evidence="11" id="KW-1185">Reference proteome</keyword>
<evidence type="ECO:0000259" key="8">
    <source>
        <dbReference type="PROSITE" id="PS50110"/>
    </source>
</evidence>
<dbReference type="Gene3D" id="6.10.250.690">
    <property type="match status" value="1"/>
</dbReference>
<dbReference type="SMART" id="SM00448">
    <property type="entry name" value="REC"/>
    <property type="match status" value="1"/>
</dbReference>
<feature type="DNA-binding region" description="OmpR/PhoB-type" evidence="7">
    <location>
        <begin position="124"/>
        <end position="223"/>
    </location>
</feature>
<dbReference type="GO" id="GO:0032993">
    <property type="term" value="C:protein-DNA complex"/>
    <property type="evidence" value="ECO:0007669"/>
    <property type="project" value="TreeGrafter"/>
</dbReference>
<dbReference type="InterPro" id="IPR001867">
    <property type="entry name" value="OmpR/PhoB-type_DNA-bd"/>
</dbReference>
<dbReference type="EMBL" id="CP003944">
    <property type="protein sequence ID" value="AFZ51269.1"/>
    <property type="molecule type" value="Genomic_DNA"/>
</dbReference>
<keyword evidence="5" id="KW-0804">Transcription</keyword>
<feature type="domain" description="OmpR/PhoB-type" evidence="9">
    <location>
        <begin position="124"/>
        <end position="223"/>
    </location>
</feature>
<dbReference type="Gene3D" id="3.40.50.2300">
    <property type="match status" value="1"/>
</dbReference>
<feature type="modified residue" description="4-aspartylphosphate" evidence="6">
    <location>
        <position position="51"/>
    </location>
</feature>
<protein>
    <submittedName>
        <fullName evidence="10">Response regulator with CheY-like receiver domain and winged-helix DNA-binding domain</fullName>
    </submittedName>
</protein>
<dbReference type="Proteomes" id="UP000010482">
    <property type="component" value="Chromosome"/>
</dbReference>
<evidence type="ECO:0000256" key="5">
    <source>
        <dbReference type="ARBA" id="ARBA00023163"/>
    </source>
</evidence>
<keyword evidence="1 6" id="KW-0597">Phosphoprotein</keyword>
<dbReference type="RefSeq" id="WP_015230258.1">
    <property type="nucleotide sequence ID" value="NC_019780.1"/>
</dbReference>